<evidence type="ECO:0000313" key="2">
    <source>
        <dbReference type="Proteomes" id="UP001283341"/>
    </source>
</evidence>
<keyword evidence="2" id="KW-1185">Reference proteome</keyword>
<accession>A0AAE0IHX3</accession>
<sequence length="349" mass="39447">MINLRIRSTPSCQTGGNMKRLICVFTFLVEQNAILFACQGDPHARILWIGQTYSTRRSSRSRGTSSQRVLPWQQQRRRNNKFELHGQQRVLHLHPTSSIDEGVLKTKKRNNPVVLQTRQEPGHSECWTFQAELDHQDTDRAISGMKAKVAARQQANNQYRLTGTNPWIAWKHDNVFVYMCDNTDYHDYHDYVSNGNIVERQTWMDHDCGPYKPGFFAWNGGSTTGERRGSAHRSARVRSSLSMVAVSTKFKAGMTWAILAKYGVLGKVFGPAMAGPRAGDVHNCVRGKNKISISQMLLEIVQFFSISCLYFPVDRDIQHIGSPSSCFFNCSSANLPLVLGDLSFDPSQD</sequence>
<dbReference type="AlphaFoldDB" id="A0AAE0IHX3"/>
<dbReference type="EMBL" id="JAUEDM010000002">
    <property type="protein sequence ID" value="KAK3325420.1"/>
    <property type="molecule type" value="Genomic_DNA"/>
</dbReference>
<reference evidence="1" key="2">
    <citation type="submission" date="2023-06" db="EMBL/GenBank/DDBJ databases">
        <authorList>
            <consortium name="Lawrence Berkeley National Laboratory"/>
            <person name="Haridas S."/>
            <person name="Hensen N."/>
            <person name="Bonometti L."/>
            <person name="Westerberg I."/>
            <person name="Brannstrom I.O."/>
            <person name="Guillou S."/>
            <person name="Cros-Aarteil S."/>
            <person name="Calhoun S."/>
            <person name="Kuo A."/>
            <person name="Mondo S."/>
            <person name="Pangilinan J."/>
            <person name="Riley R."/>
            <person name="Labutti K."/>
            <person name="Andreopoulos B."/>
            <person name="Lipzen A."/>
            <person name="Chen C."/>
            <person name="Yanf M."/>
            <person name="Daum C."/>
            <person name="Ng V."/>
            <person name="Clum A."/>
            <person name="Steindorff A."/>
            <person name="Ohm R."/>
            <person name="Martin F."/>
            <person name="Silar P."/>
            <person name="Natvig D."/>
            <person name="Lalanne C."/>
            <person name="Gautier V."/>
            <person name="Ament-Velasquez S.L."/>
            <person name="Kruys A."/>
            <person name="Hutchinson M.I."/>
            <person name="Powell A.J."/>
            <person name="Barry K."/>
            <person name="Miller A.N."/>
            <person name="Grigoriev I.V."/>
            <person name="Debuchy R."/>
            <person name="Gladieux P."/>
            <person name="Thoren M.H."/>
            <person name="Johannesson H."/>
        </authorList>
    </citation>
    <scope>NUCLEOTIDE SEQUENCE</scope>
    <source>
        <strain evidence="1">CBS 118394</strain>
    </source>
</reference>
<protein>
    <submittedName>
        <fullName evidence="1">Uncharacterized protein</fullName>
    </submittedName>
</protein>
<evidence type="ECO:0000313" key="1">
    <source>
        <dbReference type="EMBL" id="KAK3325420.1"/>
    </source>
</evidence>
<comment type="caution">
    <text evidence="1">The sequence shown here is derived from an EMBL/GenBank/DDBJ whole genome shotgun (WGS) entry which is preliminary data.</text>
</comment>
<organism evidence="1 2">
    <name type="scientific">Apodospora peruviana</name>
    <dbReference type="NCBI Taxonomy" id="516989"/>
    <lineage>
        <taxon>Eukaryota</taxon>
        <taxon>Fungi</taxon>
        <taxon>Dikarya</taxon>
        <taxon>Ascomycota</taxon>
        <taxon>Pezizomycotina</taxon>
        <taxon>Sordariomycetes</taxon>
        <taxon>Sordariomycetidae</taxon>
        <taxon>Sordariales</taxon>
        <taxon>Lasiosphaeriaceae</taxon>
        <taxon>Apodospora</taxon>
    </lineage>
</organism>
<dbReference type="Proteomes" id="UP001283341">
    <property type="component" value="Unassembled WGS sequence"/>
</dbReference>
<gene>
    <name evidence="1" type="ORF">B0H66DRAFT_548270</name>
</gene>
<proteinExistence type="predicted"/>
<name>A0AAE0IHX3_9PEZI</name>
<reference evidence="1" key="1">
    <citation type="journal article" date="2023" name="Mol. Phylogenet. Evol.">
        <title>Genome-scale phylogeny and comparative genomics of the fungal order Sordariales.</title>
        <authorList>
            <person name="Hensen N."/>
            <person name="Bonometti L."/>
            <person name="Westerberg I."/>
            <person name="Brannstrom I.O."/>
            <person name="Guillou S."/>
            <person name="Cros-Aarteil S."/>
            <person name="Calhoun S."/>
            <person name="Haridas S."/>
            <person name="Kuo A."/>
            <person name="Mondo S."/>
            <person name="Pangilinan J."/>
            <person name="Riley R."/>
            <person name="LaButti K."/>
            <person name="Andreopoulos B."/>
            <person name="Lipzen A."/>
            <person name="Chen C."/>
            <person name="Yan M."/>
            <person name="Daum C."/>
            <person name="Ng V."/>
            <person name="Clum A."/>
            <person name="Steindorff A."/>
            <person name="Ohm R.A."/>
            <person name="Martin F."/>
            <person name="Silar P."/>
            <person name="Natvig D.O."/>
            <person name="Lalanne C."/>
            <person name="Gautier V."/>
            <person name="Ament-Velasquez S.L."/>
            <person name="Kruys A."/>
            <person name="Hutchinson M.I."/>
            <person name="Powell A.J."/>
            <person name="Barry K."/>
            <person name="Miller A.N."/>
            <person name="Grigoriev I.V."/>
            <person name="Debuchy R."/>
            <person name="Gladieux P."/>
            <person name="Hiltunen Thoren M."/>
            <person name="Johannesson H."/>
        </authorList>
    </citation>
    <scope>NUCLEOTIDE SEQUENCE</scope>
    <source>
        <strain evidence="1">CBS 118394</strain>
    </source>
</reference>